<gene>
    <name evidence="3" type="ORF">PCANC_26078</name>
</gene>
<keyword evidence="4" id="KW-1185">Reference proteome</keyword>
<dbReference type="InterPro" id="IPR024752">
    <property type="entry name" value="Myb/SANT-like_dom"/>
</dbReference>
<evidence type="ECO:0000256" key="1">
    <source>
        <dbReference type="SAM" id="MobiDB-lite"/>
    </source>
</evidence>
<dbReference type="EMBL" id="PGCJ01001229">
    <property type="protein sequence ID" value="PLW07409.1"/>
    <property type="molecule type" value="Genomic_DNA"/>
</dbReference>
<organism evidence="3 4">
    <name type="scientific">Puccinia coronata f. sp. avenae</name>
    <dbReference type="NCBI Taxonomy" id="200324"/>
    <lineage>
        <taxon>Eukaryota</taxon>
        <taxon>Fungi</taxon>
        <taxon>Dikarya</taxon>
        <taxon>Basidiomycota</taxon>
        <taxon>Pucciniomycotina</taxon>
        <taxon>Pucciniomycetes</taxon>
        <taxon>Pucciniales</taxon>
        <taxon>Pucciniaceae</taxon>
        <taxon>Puccinia</taxon>
    </lineage>
</organism>
<feature type="domain" description="Myb/SANT-like" evidence="2">
    <location>
        <begin position="80"/>
        <end position="175"/>
    </location>
</feature>
<dbReference type="OrthoDB" id="76215at2759"/>
<dbReference type="AlphaFoldDB" id="A0A2N5S2G7"/>
<feature type="region of interest" description="Disordered" evidence="1">
    <location>
        <begin position="218"/>
        <end position="257"/>
    </location>
</feature>
<proteinExistence type="predicted"/>
<evidence type="ECO:0000259" key="2">
    <source>
        <dbReference type="Pfam" id="PF12776"/>
    </source>
</evidence>
<accession>A0A2N5S2G7</accession>
<dbReference type="Pfam" id="PF12776">
    <property type="entry name" value="Myb_DNA-bind_3"/>
    <property type="match status" value="1"/>
</dbReference>
<dbReference type="Proteomes" id="UP000235388">
    <property type="component" value="Unassembled WGS sequence"/>
</dbReference>
<dbReference type="PANTHER" id="PTHR46929:SF3">
    <property type="entry name" value="MYB_SANT-LIKE DOMAIN-CONTAINING PROTEIN"/>
    <property type="match status" value="1"/>
</dbReference>
<reference evidence="3 4" key="1">
    <citation type="submission" date="2017-11" db="EMBL/GenBank/DDBJ databases">
        <title>De novo assembly and phasing of dikaryotic genomes from two isolates of Puccinia coronata f. sp. avenae, the causal agent of oat crown rust.</title>
        <authorList>
            <person name="Miller M.E."/>
            <person name="Zhang Y."/>
            <person name="Omidvar V."/>
            <person name="Sperschneider J."/>
            <person name="Schwessinger B."/>
            <person name="Raley C."/>
            <person name="Palmer J.M."/>
            <person name="Garnica D."/>
            <person name="Upadhyaya N."/>
            <person name="Rathjen J."/>
            <person name="Taylor J.M."/>
            <person name="Park R.F."/>
            <person name="Dodds P.N."/>
            <person name="Hirsch C.D."/>
            <person name="Kianian S.F."/>
            <person name="Figueroa M."/>
        </authorList>
    </citation>
    <scope>NUCLEOTIDE SEQUENCE [LARGE SCALE GENOMIC DNA]</scope>
    <source>
        <strain evidence="3">12NC29</strain>
    </source>
</reference>
<evidence type="ECO:0000313" key="3">
    <source>
        <dbReference type="EMBL" id="PLW07409.1"/>
    </source>
</evidence>
<protein>
    <recommendedName>
        <fullName evidence="2">Myb/SANT-like domain-containing protein</fullName>
    </recommendedName>
</protein>
<evidence type="ECO:0000313" key="4">
    <source>
        <dbReference type="Proteomes" id="UP000235388"/>
    </source>
</evidence>
<comment type="caution">
    <text evidence="3">The sequence shown here is derived from an EMBL/GenBank/DDBJ whole genome shotgun (WGS) entry which is preliminary data.</text>
</comment>
<sequence>MSFNPFSTNNPLGYRFHPGVTPLSPLGATPCQTPQLQPSQQTATCDIDMEEDPSESQIEYQQSIVIENTASVCKQVKVFWTSKMERVALELYVQAVLDGKQSNNGFKPETHRAIASALQLKFPTVDLDEKKVKSKFNQGFKKEYDALLELKNQSGFGWNKATWEVTAPEQVWNNYLASHPQARKFKGKSFPEWFLLVEIFEKVVANGANQVSSLSLNGPTQINAQEHPSRFDYQPPHPTKGQHAADTSQSETSAPRVHCATGQLSTGSKIALALKDLVAINQPGSKKTQGAMAMKFLQDKDTDKFDNHKQLAIFDIFYSERRATIYMSIDHKPLQITWLQQAILQK</sequence>
<name>A0A2N5S2G7_9BASI</name>
<dbReference type="PANTHER" id="PTHR46929">
    <property type="entry name" value="EXPRESSED PROTEIN"/>
    <property type="match status" value="1"/>
</dbReference>
<dbReference type="STRING" id="200324.A0A2N5S2G7"/>